<dbReference type="InterPro" id="IPR013429">
    <property type="entry name" value="Regulatory_FmdB_Zinc_ribbon"/>
</dbReference>
<evidence type="ECO:0000259" key="1">
    <source>
        <dbReference type="SMART" id="SM00834"/>
    </source>
</evidence>
<dbReference type="Proteomes" id="UP000054893">
    <property type="component" value="Unassembled WGS sequence"/>
</dbReference>
<accession>A0A158I266</accession>
<dbReference type="NCBIfam" id="TIGR02605">
    <property type="entry name" value="CxxC_CxxC_SSSS"/>
    <property type="match status" value="1"/>
</dbReference>
<evidence type="ECO:0000313" key="3">
    <source>
        <dbReference type="Proteomes" id="UP000054893"/>
    </source>
</evidence>
<dbReference type="RefSeq" id="WP_060858296.1">
    <property type="nucleotide sequence ID" value="NZ_FCOC02000023.1"/>
</dbReference>
<proteinExistence type="predicted"/>
<gene>
    <name evidence="2" type="ORF">AWB64_05300</name>
</gene>
<dbReference type="SMART" id="SM00834">
    <property type="entry name" value="CxxC_CXXC_SSSS"/>
    <property type="match status" value="1"/>
</dbReference>
<protein>
    <submittedName>
        <fullName evidence="2">FmdB family regulatory protein</fullName>
    </submittedName>
</protein>
<dbReference type="Pfam" id="PF09723">
    <property type="entry name" value="Zn_ribbon_8"/>
    <property type="match status" value="1"/>
</dbReference>
<dbReference type="AlphaFoldDB" id="A0A158I266"/>
<dbReference type="EMBL" id="FCOC02000023">
    <property type="protein sequence ID" value="SAL50201.1"/>
    <property type="molecule type" value="Genomic_DNA"/>
</dbReference>
<feature type="domain" description="Putative regulatory protein FmdB zinc ribbon" evidence="1">
    <location>
        <begin position="1"/>
        <end position="41"/>
    </location>
</feature>
<organism evidence="2 3">
    <name type="scientific">Caballeronia sordidicola</name>
    <name type="common">Burkholderia sordidicola</name>
    <dbReference type="NCBI Taxonomy" id="196367"/>
    <lineage>
        <taxon>Bacteria</taxon>
        <taxon>Pseudomonadati</taxon>
        <taxon>Pseudomonadota</taxon>
        <taxon>Betaproteobacteria</taxon>
        <taxon>Burkholderiales</taxon>
        <taxon>Burkholderiaceae</taxon>
        <taxon>Caballeronia</taxon>
    </lineage>
</organism>
<sequence length="108" mass="11445">MPTYEFECAHCGPFDAMRSIARRDAPASCPVCEADAMRVIRSAPLLSSLSVATRSAHAVNERAAHEPMRSPAHGAGCGCCSSKIKLPRAVGAQEAPRSAAGRPWMISH</sequence>
<evidence type="ECO:0000313" key="2">
    <source>
        <dbReference type="EMBL" id="SAL50201.1"/>
    </source>
</evidence>
<reference evidence="2 3" key="1">
    <citation type="submission" date="2016-01" db="EMBL/GenBank/DDBJ databases">
        <authorList>
            <person name="Oliw E.H."/>
        </authorList>
    </citation>
    <scope>NUCLEOTIDE SEQUENCE [LARGE SCALE GENOMIC DNA]</scope>
    <source>
        <strain evidence="2">LMG 22029</strain>
    </source>
</reference>
<dbReference type="OrthoDB" id="9813321at2"/>
<name>A0A158I266_CABSO</name>